<evidence type="ECO:0000313" key="2">
    <source>
        <dbReference type="WBParaSite" id="nRc.2.0.1.t42589-RA"/>
    </source>
</evidence>
<dbReference type="AlphaFoldDB" id="A0A915KWQ2"/>
<proteinExistence type="predicted"/>
<sequence length="128" mass="13908">MEEQAALLVDLSRAALLFDLIDSGSLVDLIDAASLVDLIDFSDLTDLLDTTDLFNDSLVDFNFAARLWLAVPHINKGNSKFCKIEPILLYFSNLASGLDLALNRIYAVAMSGFYWGGDRGAGVVPHVA</sequence>
<evidence type="ECO:0000313" key="1">
    <source>
        <dbReference type="Proteomes" id="UP000887565"/>
    </source>
</evidence>
<dbReference type="WBParaSite" id="nRc.2.0.1.t42589-RA">
    <property type="protein sequence ID" value="nRc.2.0.1.t42589-RA"/>
    <property type="gene ID" value="nRc.2.0.1.g42589"/>
</dbReference>
<protein>
    <submittedName>
        <fullName evidence="2">Uncharacterized protein</fullName>
    </submittedName>
</protein>
<accession>A0A915KWQ2</accession>
<organism evidence="1 2">
    <name type="scientific">Romanomermis culicivorax</name>
    <name type="common">Nematode worm</name>
    <dbReference type="NCBI Taxonomy" id="13658"/>
    <lineage>
        <taxon>Eukaryota</taxon>
        <taxon>Metazoa</taxon>
        <taxon>Ecdysozoa</taxon>
        <taxon>Nematoda</taxon>
        <taxon>Enoplea</taxon>
        <taxon>Dorylaimia</taxon>
        <taxon>Mermithida</taxon>
        <taxon>Mermithoidea</taxon>
        <taxon>Mermithidae</taxon>
        <taxon>Romanomermis</taxon>
    </lineage>
</organism>
<reference evidence="2" key="1">
    <citation type="submission" date="2022-11" db="UniProtKB">
        <authorList>
            <consortium name="WormBaseParasite"/>
        </authorList>
    </citation>
    <scope>IDENTIFICATION</scope>
</reference>
<name>A0A915KWQ2_ROMCU</name>
<dbReference type="Proteomes" id="UP000887565">
    <property type="component" value="Unplaced"/>
</dbReference>
<keyword evidence="1" id="KW-1185">Reference proteome</keyword>